<accession>A0A835S785</accession>
<feature type="region of interest" description="Disordered" evidence="1">
    <location>
        <begin position="60"/>
        <end position="79"/>
    </location>
</feature>
<dbReference type="Proteomes" id="UP000636800">
    <property type="component" value="Chromosome 1"/>
</dbReference>
<dbReference type="AlphaFoldDB" id="A0A835S785"/>
<protein>
    <submittedName>
        <fullName evidence="2">Uncharacterized protein</fullName>
    </submittedName>
</protein>
<feature type="compositionally biased region" description="Basic and acidic residues" evidence="1">
    <location>
        <begin position="1"/>
        <end position="32"/>
    </location>
</feature>
<evidence type="ECO:0000313" key="3">
    <source>
        <dbReference type="Proteomes" id="UP000636800"/>
    </source>
</evidence>
<dbReference type="EMBL" id="JADCNL010000001">
    <property type="protein sequence ID" value="KAG0498212.1"/>
    <property type="molecule type" value="Genomic_DNA"/>
</dbReference>
<feature type="compositionally biased region" description="Basic and acidic residues" evidence="1">
    <location>
        <begin position="60"/>
        <end position="72"/>
    </location>
</feature>
<keyword evidence="3" id="KW-1185">Reference proteome</keyword>
<evidence type="ECO:0000256" key="1">
    <source>
        <dbReference type="SAM" id="MobiDB-lite"/>
    </source>
</evidence>
<name>A0A835S785_VANPL</name>
<proteinExistence type="predicted"/>
<feature type="region of interest" description="Disordered" evidence="1">
    <location>
        <begin position="1"/>
        <end position="41"/>
    </location>
</feature>
<gene>
    <name evidence="2" type="ORF">HPP92_002903</name>
</gene>
<comment type="caution">
    <text evidence="2">The sequence shown here is derived from an EMBL/GenBank/DDBJ whole genome shotgun (WGS) entry which is preliminary data.</text>
</comment>
<organism evidence="2 3">
    <name type="scientific">Vanilla planifolia</name>
    <name type="common">Vanilla</name>
    <dbReference type="NCBI Taxonomy" id="51239"/>
    <lineage>
        <taxon>Eukaryota</taxon>
        <taxon>Viridiplantae</taxon>
        <taxon>Streptophyta</taxon>
        <taxon>Embryophyta</taxon>
        <taxon>Tracheophyta</taxon>
        <taxon>Spermatophyta</taxon>
        <taxon>Magnoliopsida</taxon>
        <taxon>Liliopsida</taxon>
        <taxon>Asparagales</taxon>
        <taxon>Orchidaceae</taxon>
        <taxon>Vanilloideae</taxon>
        <taxon>Vanilleae</taxon>
        <taxon>Vanilla</taxon>
    </lineage>
</organism>
<evidence type="ECO:0000313" key="2">
    <source>
        <dbReference type="EMBL" id="KAG0498212.1"/>
    </source>
</evidence>
<sequence length="79" mass="9110">MTRARPAPDPRRPMPHRGADRADPHVTHDQVTRRLHATTQNAKFRYPRCITTVDYHPHCDSYESGLKADPRHHMSNATT</sequence>
<reference evidence="2 3" key="1">
    <citation type="journal article" date="2020" name="Nat. Food">
        <title>A phased Vanilla planifolia genome enables genetic improvement of flavour and production.</title>
        <authorList>
            <person name="Hasing T."/>
            <person name="Tang H."/>
            <person name="Brym M."/>
            <person name="Khazi F."/>
            <person name="Huang T."/>
            <person name="Chambers A.H."/>
        </authorList>
    </citation>
    <scope>NUCLEOTIDE SEQUENCE [LARGE SCALE GENOMIC DNA]</scope>
    <source>
        <tissue evidence="2">Leaf</tissue>
    </source>
</reference>